<protein>
    <recommendedName>
        <fullName evidence="4">Large ribosomal subunit protein bL27</fullName>
    </recommendedName>
    <alternativeName>
        <fullName evidence="5">50S ribosomal protein L27</fullName>
    </alternativeName>
</protein>
<dbReference type="Proteomes" id="UP000231450">
    <property type="component" value="Unassembled WGS sequence"/>
</dbReference>
<dbReference type="PANTHER" id="PTHR15893:SF0">
    <property type="entry name" value="LARGE RIBOSOMAL SUBUNIT PROTEIN BL27M"/>
    <property type="match status" value="1"/>
</dbReference>
<dbReference type="PANTHER" id="PTHR15893">
    <property type="entry name" value="RIBOSOMAL PROTEIN L27"/>
    <property type="match status" value="1"/>
</dbReference>
<dbReference type="GO" id="GO:0005840">
    <property type="term" value="C:ribosome"/>
    <property type="evidence" value="ECO:0007669"/>
    <property type="project" value="UniProtKB-KW"/>
</dbReference>
<evidence type="ECO:0000313" key="7">
    <source>
        <dbReference type="Proteomes" id="UP000231450"/>
    </source>
</evidence>
<evidence type="ECO:0000256" key="5">
    <source>
        <dbReference type="ARBA" id="ARBA00035477"/>
    </source>
</evidence>
<dbReference type="FunFam" id="2.40.50.100:FF:000020">
    <property type="entry name" value="50S ribosomal protein L27"/>
    <property type="match status" value="1"/>
</dbReference>
<sequence length="90" mass="9969">MAHTKAAGSTKLGRDSHAQRLGVKLFEGEKAKAGFVLIRQRGLKYLPGQNVRVGSDDTLYAFKPGVVKFSQKRKKRFDGKLRIAKVVNVV</sequence>
<name>A0A2M8KDS3_9BACT</name>
<dbReference type="Gene3D" id="2.40.50.100">
    <property type="match status" value="1"/>
</dbReference>
<dbReference type="NCBIfam" id="TIGR00062">
    <property type="entry name" value="L27"/>
    <property type="match status" value="1"/>
</dbReference>
<evidence type="ECO:0000256" key="2">
    <source>
        <dbReference type="ARBA" id="ARBA00022980"/>
    </source>
</evidence>
<dbReference type="Pfam" id="PF01016">
    <property type="entry name" value="Ribosomal_L27"/>
    <property type="match status" value="1"/>
</dbReference>
<evidence type="ECO:0000256" key="1">
    <source>
        <dbReference type="ARBA" id="ARBA00010797"/>
    </source>
</evidence>
<proteinExistence type="inferred from homology"/>
<dbReference type="AlphaFoldDB" id="A0A2M8KDS3"/>
<gene>
    <name evidence="6" type="ORF">COU81_02710</name>
</gene>
<comment type="caution">
    <text evidence="6">The sequence shown here is derived from an EMBL/GenBank/DDBJ whole genome shotgun (WGS) entry which is preliminary data.</text>
</comment>
<accession>A0A2M8KDS3</accession>
<organism evidence="6 7">
    <name type="scientific">Candidatus Portnoybacteria bacterium CG10_big_fil_rev_8_21_14_0_10_36_7</name>
    <dbReference type="NCBI Taxonomy" id="1974812"/>
    <lineage>
        <taxon>Bacteria</taxon>
        <taxon>Candidatus Portnoyibacteriota</taxon>
    </lineage>
</organism>
<dbReference type="PRINTS" id="PR00063">
    <property type="entry name" value="RIBOSOMALL27"/>
</dbReference>
<dbReference type="GO" id="GO:1990904">
    <property type="term" value="C:ribonucleoprotein complex"/>
    <property type="evidence" value="ECO:0007669"/>
    <property type="project" value="UniProtKB-KW"/>
</dbReference>
<dbReference type="GO" id="GO:0006412">
    <property type="term" value="P:translation"/>
    <property type="evidence" value="ECO:0007669"/>
    <property type="project" value="InterPro"/>
</dbReference>
<keyword evidence="3" id="KW-0687">Ribonucleoprotein</keyword>
<keyword evidence="2 6" id="KW-0689">Ribosomal protein</keyword>
<evidence type="ECO:0000256" key="4">
    <source>
        <dbReference type="ARBA" id="ARBA00035175"/>
    </source>
</evidence>
<evidence type="ECO:0000313" key="6">
    <source>
        <dbReference type="EMBL" id="PJE58065.1"/>
    </source>
</evidence>
<evidence type="ECO:0000256" key="3">
    <source>
        <dbReference type="ARBA" id="ARBA00023274"/>
    </source>
</evidence>
<reference evidence="7" key="1">
    <citation type="submission" date="2017-09" db="EMBL/GenBank/DDBJ databases">
        <title>Depth-based differentiation of microbial function through sediment-hosted aquifers and enrichment of novel symbionts in the deep terrestrial subsurface.</title>
        <authorList>
            <person name="Probst A.J."/>
            <person name="Ladd B."/>
            <person name="Jarett J.K."/>
            <person name="Geller-Mcgrath D.E."/>
            <person name="Sieber C.M.K."/>
            <person name="Emerson J.B."/>
            <person name="Anantharaman K."/>
            <person name="Thomas B.C."/>
            <person name="Malmstrom R."/>
            <person name="Stieglmeier M."/>
            <person name="Klingl A."/>
            <person name="Woyke T."/>
            <person name="Ryan C.M."/>
            <person name="Banfield J.F."/>
        </authorList>
    </citation>
    <scope>NUCLEOTIDE SEQUENCE [LARGE SCALE GENOMIC DNA]</scope>
</reference>
<dbReference type="PROSITE" id="PS00831">
    <property type="entry name" value="RIBOSOMAL_L27"/>
    <property type="match status" value="1"/>
</dbReference>
<dbReference type="InterPro" id="IPR018261">
    <property type="entry name" value="Ribosomal_bL27_CS"/>
</dbReference>
<dbReference type="InterPro" id="IPR001684">
    <property type="entry name" value="Ribosomal_bL27"/>
</dbReference>
<dbReference type="SUPFAM" id="SSF110324">
    <property type="entry name" value="Ribosomal L27 protein-like"/>
    <property type="match status" value="1"/>
</dbReference>
<dbReference type="GO" id="GO:0003735">
    <property type="term" value="F:structural constituent of ribosome"/>
    <property type="evidence" value="ECO:0007669"/>
    <property type="project" value="InterPro"/>
</dbReference>
<dbReference type="EMBL" id="PFDW01000059">
    <property type="protein sequence ID" value="PJE58065.1"/>
    <property type="molecule type" value="Genomic_DNA"/>
</dbReference>
<comment type="similarity">
    <text evidence="1">Belongs to the bacterial ribosomal protein bL27 family.</text>
</comment>